<reference evidence="2 3" key="1">
    <citation type="journal article" date="2024" name="BMC Genomics">
        <title>De novo assembly and annotation of Popillia japonica's genome with initial clues to its potential as an invasive pest.</title>
        <authorList>
            <person name="Cucini C."/>
            <person name="Boschi S."/>
            <person name="Funari R."/>
            <person name="Cardaioli E."/>
            <person name="Iannotti N."/>
            <person name="Marturano G."/>
            <person name="Paoli F."/>
            <person name="Bruttini M."/>
            <person name="Carapelli A."/>
            <person name="Frati F."/>
            <person name="Nardi F."/>
        </authorList>
    </citation>
    <scope>NUCLEOTIDE SEQUENCE [LARGE SCALE GENOMIC DNA]</scope>
    <source>
        <strain evidence="2">DMR45628</strain>
    </source>
</reference>
<comment type="caution">
    <text evidence="2">The sequence shown here is derived from an EMBL/GenBank/DDBJ whole genome shotgun (WGS) entry which is preliminary data.</text>
</comment>
<organism evidence="2 3">
    <name type="scientific">Popillia japonica</name>
    <name type="common">Japanese beetle</name>
    <dbReference type="NCBI Taxonomy" id="7064"/>
    <lineage>
        <taxon>Eukaryota</taxon>
        <taxon>Metazoa</taxon>
        <taxon>Ecdysozoa</taxon>
        <taxon>Arthropoda</taxon>
        <taxon>Hexapoda</taxon>
        <taxon>Insecta</taxon>
        <taxon>Pterygota</taxon>
        <taxon>Neoptera</taxon>
        <taxon>Endopterygota</taxon>
        <taxon>Coleoptera</taxon>
        <taxon>Polyphaga</taxon>
        <taxon>Scarabaeiformia</taxon>
        <taxon>Scarabaeidae</taxon>
        <taxon>Rutelinae</taxon>
        <taxon>Popillia</taxon>
    </lineage>
</organism>
<feature type="region of interest" description="Disordered" evidence="1">
    <location>
        <begin position="1"/>
        <end position="22"/>
    </location>
</feature>
<name>A0AAW1LBP1_POPJA</name>
<accession>A0AAW1LBP1</accession>
<dbReference type="AlphaFoldDB" id="A0AAW1LBP1"/>
<feature type="compositionally biased region" description="Polar residues" evidence="1">
    <location>
        <begin position="1"/>
        <end position="18"/>
    </location>
</feature>
<dbReference type="EMBL" id="JASPKY010000129">
    <property type="protein sequence ID" value="KAK9731652.1"/>
    <property type="molecule type" value="Genomic_DNA"/>
</dbReference>
<proteinExistence type="predicted"/>
<keyword evidence="3" id="KW-1185">Reference proteome</keyword>
<sequence length="168" mass="19495">MPRFSDSNNTKQDTSQSKGIKRCTDTNEDTRFKMCDISCVRKFLLVVLVTRTSIVNCQVDVSTYDDRATVDRIQDINGNFVRGVPYNVDTERDRQRIDDRNRQIFRGNIEQLLQNLDVQSSQQCTNNVGAQWNFETNVNQVTQLDALNAQQLYSDFQHSVWEFFAKVP</sequence>
<gene>
    <name evidence="2" type="ORF">QE152_g13476</name>
</gene>
<evidence type="ECO:0000256" key="1">
    <source>
        <dbReference type="SAM" id="MobiDB-lite"/>
    </source>
</evidence>
<protein>
    <submittedName>
        <fullName evidence="2">Uncharacterized protein</fullName>
    </submittedName>
</protein>
<evidence type="ECO:0000313" key="3">
    <source>
        <dbReference type="Proteomes" id="UP001458880"/>
    </source>
</evidence>
<evidence type="ECO:0000313" key="2">
    <source>
        <dbReference type="EMBL" id="KAK9731652.1"/>
    </source>
</evidence>
<dbReference type="Proteomes" id="UP001458880">
    <property type="component" value="Unassembled WGS sequence"/>
</dbReference>